<dbReference type="AlphaFoldDB" id="A0AAP0I2K0"/>
<name>A0AAP0I2K0_9MAGN</name>
<feature type="compositionally biased region" description="Low complexity" evidence="1">
    <location>
        <begin position="137"/>
        <end position="157"/>
    </location>
</feature>
<evidence type="ECO:0000313" key="3">
    <source>
        <dbReference type="Proteomes" id="UP001419268"/>
    </source>
</evidence>
<sequence length="224" mass="24802">MAERGDWREQQQARTAAVDRRGRAAARPVAGRRCGGTSSSSEAAVSADARTDERRRRRGATRWDGGQRSRWWSTRPASSAGRRRSSAGGAGGAAAPTARWRVVDRSDARFRRNRDDAMEDWRQGSRPKSDVFHGRPSILSGSMDGSSSSRARAGRQGSRPSLYYPGLWMSHSRKGLVYSCVLDSFHSICMNSIALDIVNVVLDIVKCCVYVLLDLLTWARHAYV</sequence>
<dbReference type="EMBL" id="JBBNAG010000009">
    <property type="protein sequence ID" value="KAK9106126.1"/>
    <property type="molecule type" value="Genomic_DNA"/>
</dbReference>
<feature type="compositionally biased region" description="Low complexity" evidence="1">
    <location>
        <begin position="25"/>
        <end position="48"/>
    </location>
</feature>
<evidence type="ECO:0000313" key="2">
    <source>
        <dbReference type="EMBL" id="KAK9106126.1"/>
    </source>
</evidence>
<protein>
    <submittedName>
        <fullName evidence="2">Uncharacterized protein</fullName>
    </submittedName>
</protein>
<organism evidence="2 3">
    <name type="scientific">Stephania cephalantha</name>
    <dbReference type="NCBI Taxonomy" id="152367"/>
    <lineage>
        <taxon>Eukaryota</taxon>
        <taxon>Viridiplantae</taxon>
        <taxon>Streptophyta</taxon>
        <taxon>Embryophyta</taxon>
        <taxon>Tracheophyta</taxon>
        <taxon>Spermatophyta</taxon>
        <taxon>Magnoliopsida</taxon>
        <taxon>Ranunculales</taxon>
        <taxon>Menispermaceae</taxon>
        <taxon>Menispermoideae</taxon>
        <taxon>Cissampelideae</taxon>
        <taxon>Stephania</taxon>
    </lineage>
</organism>
<feature type="region of interest" description="Disordered" evidence="1">
    <location>
        <begin position="1"/>
        <end position="99"/>
    </location>
</feature>
<dbReference type="Proteomes" id="UP001419268">
    <property type="component" value="Unassembled WGS sequence"/>
</dbReference>
<accession>A0AAP0I2K0</accession>
<keyword evidence="3" id="KW-1185">Reference proteome</keyword>
<reference evidence="2 3" key="1">
    <citation type="submission" date="2024-01" db="EMBL/GenBank/DDBJ databases">
        <title>Genome assemblies of Stephania.</title>
        <authorList>
            <person name="Yang L."/>
        </authorList>
    </citation>
    <scope>NUCLEOTIDE SEQUENCE [LARGE SCALE GENOMIC DNA]</scope>
    <source>
        <strain evidence="2">JXDWG</strain>
        <tissue evidence="2">Leaf</tissue>
    </source>
</reference>
<evidence type="ECO:0000256" key="1">
    <source>
        <dbReference type="SAM" id="MobiDB-lite"/>
    </source>
</evidence>
<feature type="compositionally biased region" description="Basic and acidic residues" evidence="1">
    <location>
        <begin position="115"/>
        <end position="133"/>
    </location>
</feature>
<feature type="region of interest" description="Disordered" evidence="1">
    <location>
        <begin position="115"/>
        <end position="157"/>
    </location>
</feature>
<proteinExistence type="predicted"/>
<feature type="compositionally biased region" description="Basic and acidic residues" evidence="1">
    <location>
        <begin position="1"/>
        <end position="22"/>
    </location>
</feature>
<comment type="caution">
    <text evidence="2">The sequence shown here is derived from an EMBL/GenBank/DDBJ whole genome shotgun (WGS) entry which is preliminary data.</text>
</comment>
<gene>
    <name evidence="2" type="ORF">Scep_022970</name>
</gene>